<gene>
    <name evidence="4" type="ORF">SAMN05421823_11326</name>
</gene>
<feature type="active site" evidence="3">
    <location>
        <position position="582"/>
    </location>
</feature>
<dbReference type="PANTHER" id="PTHR30523:SF32">
    <property type="entry name" value="PHOSPHOENOLPYRUVATE CARBOXYLASE"/>
    <property type="match status" value="1"/>
</dbReference>
<evidence type="ECO:0000256" key="3">
    <source>
        <dbReference type="PROSITE-ProRule" id="PRU10112"/>
    </source>
</evidence>
<proteinExistence type="predicted"/>
<dbReference type="PROSITE" id="PS00393">
    <property type="entry name" value="PEPCASE_2"/>
    <property type="match status" value="1"/>
</dbReference>
<reference evidence="4 5" key="1">
    <citation type="submission" date="2016-10" db="EMBL/GenBank/DDBJ databases">
        <authorList>
            <person name="de Groot N.N."/>
        </authorList>
    </citation>
    <scope>NUCLEOTIDE SEQUENCE [LARGE SCALE GENOMIC DNA]</scope>
    <source>
        <strain evidence="4 5">DSM 25186</strain>
    </source>
</reference>
<evidence type="ECO:0000256" key="2">
    <source>
        <dbReference type="ARBA" id="ARBA00022419"/>
    </source>
</evidence>
<dbReference type="AlphaFoldDB" id="A0A1G9SXP1"/>
<evidence type="ECO:0000313" key="4">
    <source>
        <dbReference type="EMBL" id="SDM40193.1"/>
    </source>
</evidence>
<keyword evidence="4" id="KW-0670">Pyruvate</keyword>
<dbReference type="EMBL" id="FNFO01000013">
    <property type="protein sequence ID" value="SDM40193.1"/>
    <property type="molecule type" value="Genomic_DNA"/>
</dbReference>
<dbReference type="Proteomes" id="UP000198510">
    <property type="component" value="Unassembled WGS sequence"/>
</dbReference>
<dbReference type="Pfam" id="PF00311">
    <property type="entry name" value="PEPcase"/>
    <property type="match status" value="1"/>
</dbReference>
<dbReference type="SUPFAM" id="SSF51621">
    <property type="entry name" value="Phosphoenolpyruvate/pyruvate domain"/>
    <property type="match status" value="1"/>
</dbReference>
<dbReference type="PANTHER" id="PTHR30523">
    <property type="entry name" value="PHOSPHOENOLPYRUVATE CARBOXYLASE"/>
    <property type="match status" value="1"/>
</dbReference>
<dbReference type="RefSeq" id="WP_089687412.1">
    <property type="nucleotide sequence ID" value="NZ_FNFO01000013.1"/>
</dbReference>
<dbReference type="Gene3D" id="1.20.1440.90">
    <property type="entry name" value="Phosphoenolpyruvate/pyruvate domain"/>
    <property type="match status" value="1"/>
</dbReference>
<comment type="function">
    <text evidence="1">Forms oxaloacetate, a four-carbon dicarboxylic acid source for the tricarboxylic acid cycle.</text>
</comment>
<evidence type="ECO:0000313" key="5">
    <source>
        <dbReference type="Proteomes" id="UP000198510"/>
    </source>
</evidence>
<sequence>MISEQLTLLQQKLGKPYHDLEFLLQALKEVLVENGEAEIARYIPWIQETPPFQEAAFTNRHIQLYSIIFQLVNTAEVNAAVQQRREKENEDMRSVNGLWANNLQLLLDQGISQEDIMAHMRGVEVEPVLTAHPTEAKRTTVLEHHRDFYLLMVQRENTMFTEVEQAQIRREIKLNLYRLWKTGEIYLSKPDIQSEFRNILHYLINVFPDVVPVVDQRLMQAWEAVGLDPQALAQQEAYPTIRLGNWVGGDRDGHPFVTAALTAEVLAQLRLYAFVVLRRHLTNLVRWLSFAVTPAELSQPFQARMQAMREEMGERGEEAFRRNETEAFRQFTNLMLYKLPLHMKRGHATELEEHAGSYKLAQELIDDLELLRQTLLDFGAQSVAHTDVVQCLRIVKSFGFHLAHLDIRQNSTFHDKALQQLLKAARLESGDFMEWNEQQRRAFFNEELAYNRPFTHRNVELGDNARAVLDCYHVLEKHTRQYGTLGIGALIISMTRSLSDLLAVYVLAREAGLTQETEEGLYLPLPVVPLFETIEDLEEAPGVMHDFLSHPFTKRSLAAIQKLRGYAKPTQQIMIGYSDSNKDGGILASQWHLYKAQARLQQVGEDHGVTIKFFHGKGGSISRGAGPTHYFIRALPHCSVDGNIRLTEQGETIEQKYANKINAAYNLELLTATAVSTTILNRFTTKQAHPLSDVVEYLARESQRHYRNLIEGEGFIPFFRQATPIDALEMSKIGSRPSRRTGTNSLDDLRAIPWVFSWSQSRYNMTGWYGVGHALKKLKDTNPDGFGELKKAVKHDVFIRYVLTNIDTSLSATDEGIMKAYASLVQQEEIRERFLSLFLQEFEQTRDILAELLGRPIEERRTNHYYSTYLRNTIIEHLHHKQIALLRSWRQSAEKPDDRNPDCLVDLLTTINALSSALGTTG</sequence>
<evidence type="ECO:0000256" key="1">
    <source>
        <dbReference type="ARBA" id="ARBA00003670"/>
    </source>
</evidence>
<dbReference type="GO" id="GO:0005829">
    <property type="term" value="C:cytosol"/>
    <property type="evidence" value="ECO:0007669"/>
    <property type="project" value="TreeGrafter"/>
</dbReference>
<dbReference type="STRING" id="1075417.SAMN05421823_11326"/>
<protein>
    <recommendedName>
        <fullName evidence="2">Phosphoenolpyruvate carboxylase</fullName>
    </recommendedName>
</protein>
<organism evidence="4 5">
    <name type="scientific">Catalinimonas alkaloidigena</name>
    <dbReference type="NCBI Taxonomy" id="1075417"/>
    <lineage>
        <taxon>Bacteria</taxon>
        <taxon>Pseudomonadati</taxon>
        <taxon>Bacteroidota</taxon>
        <taxon>Cytophagia</taxon>
        <taxon>Cytophagales</taxon>
        <taxon>Catalimonadaceae</taxon>
        <taxon>Catalinimonas</taxon>
    </lineage>
</organism>
<dbReference type="InterPro" id="IPR033129">
    <property type="entry name" value="PEPCASE_His_AS"/>
</dbReference>
<dbReference type="InterPro" id="IPR021135">
    <property type="entry name" value="PEP_COase"/>
</dbReference>
<dbReference type="InterPro" id="IPR015813">
    <property type="entry name" value="Pyrv/PenolPyrv_kinase-like_dom"/>
</dbReference>
<dbReference type="GO" id="GO:0006099">
    <property type="term" value="P:tricarboxylic acid cycle"/>
    <property type="evidence" value="ECO:0007669"/>
    <property type="project" value="InterPro"/>
</dbReference>
<dbReference type="GO" id="GO:0015977">
    <property type="term" value="P:carbon fixation"/>
    <property type="evidence" value="ECO:0007669"/>
    <property type="project" value="InterPro"/>
</dbReference>
<dbReference type="OrthoDB" id="9768133at2"/>
<dbReference type="GO" id="GO:0008964">
    <property type="term" value="F:phosphoenolpyruvate carboxylase activity"/>
    <property type="evidence" value="ECO:0007669"/>
    <property type="project" value="InterPro"/>
</dbReference>
<name>A0A1G9SXP1_9BACT</name>
<dbReference type="PRINTS" id="PR00150">
    <property type="entry name" value="PEPCARBXLASE"/>
</dbReference>
<keyword evidence="5" id="KW-1185">Reference proteome</keyword>
<accession>A0A1G9SXP1</accession>